<reference evidence="2" key="1">
    <citation type="submission" date="2021-01" db="EMBL/GenBank/DDBJ databases">
        <authorList>
            <person name="Corre E."/>
            <person name="Pelletier E."/>
            <person name="Niang G."/>
            <person name="Scheremetjew M."/>
            <person name="Finn R."/>
            <person name="Kale V."/>
            <person name="Holt S."/>
            <person name="Cochrane G."/>
            <person name="Meng A."/>
            <person name="Brown T."/>
            <person name="Cohen L."/>
        </authorList>
    </citation>
    <scope>NUCLEOTIDE SEQUENCE</scope>
    <source>
        <strain evidence="2">379</strain>
    </source>
</reference>
<feature type="compositionally biased region" description="Pro residues" evidence="1">
    <location>
        <begin position="152"/>
        <end position="166"/>
    </location>
</feature>
<organism evidence="2">
    <name type="scientific">Emiliania huxleyi</name>
    <name type="common">Coccolithophore</name>
    <name type="synonym">Pontosphaera huxleyi</name>
    <dbReference type="NCBI Taxonomy" id="2903"/>
    <lineage>
        <taxon>Eukaryota</taxon>
        <taxon>Haptista</taxon>
        <taxon>Haptophyta</taxon>
        <taxon>Prymnesiophyceae</taxon>
        <taxon>Isochrysidales</taxon>
        <taxon>Noelaerhabdaceae</taxon>
        <taxon>Emiliania</taxon>
    </lineage>
</organism>
<dbReference type="EMBL" id="HBIR01030991">
    <property type="protein sequence ID" value="CAE0560162.1"/>
    <property type="molecule type" value="Transcribed_RNA"/>
</dbReference>
<feature type="region of interest" description="Disordered" evidence="1">
    <location>
        <begin position="324"/>
        <end position="367"/>
    </location>
</feature>
<dbReference type="AlphaFoldDB" id="A0A6U8PSZ4"/>
<name>A0A6U8PSZ4_EMIHU</name>
<sequence length="671" mass="68723">MSPAGALVADGEAACEGSEKAARSLLAAPCAACNTVNEVAIPVDGGRSFTVKCYSCAALNRLTVDTGGGPIVAARTPSDWRDSGGDGDSASARQQQAAQPRGSASELLAAGLASVPLKKRAKSALALSLAAGSEAAAKRKGGQSAAPADRQAPPPAPAPAPPPPQPARTSSASKKVVVRTGHDVVALFHDGYFYGGTVDDAKMSDSAGGPAGGSGRGASFLVGWDDGDDPSWVEAHNVALVSRVPPLCEMASGTRVLALWQGSVTVEDNDSEEEVWFAAEVVGEGRGAEELSLRWIDGGELFEAPPEAIRTFVSSIAAPLELRTRSGKSERGEGGASGCARGGARGGTAGRSKPSKRSRDAAEAGAEEAAADEALLAAAMAELRDAWRGAAPAEGPEARLQVDAQGVPGLHVATDVLSSAEVEALRTVLGAHRAWVQVTYGAAGRYHDLTSAAERVDFCPAEAEAEAEGEGSRLEGSRMWPLDETHAELLRLVEGRLRAVFAPTGLWGGAAPADGPAAVVPNALQLTRVSAFNHIANHYDVRDMWKEGIATLAWSELPTEGELRGEAFSLCMQLGAKKAGRRTVQVPLPPGSAYVLTGASQGATRTCSLRHVGRAACSCCWTHGVTLSGPARVSRQSLTLRALADDESDSDSEAEGGGGGGGDEPLASDGA</sequence>
<accession>A0A6U8PSZ4</accession>
<feature type="compositionally biased region" description="Basic and acidic residues" evidence="1">
    <location>
        <begin position="324"/>
        <end position="333"/>
    </location>
</feature>
<feature type="compositionally biased region" description="Gly residues" evidence="1">
    <location>
        <begin position="334"/>
        <end position="349"/>
    </location>
</feature>
<feature type="region of interest" description="Disordered" evidence="1">
    <location>
        <begin position="67"/>
        <end position="104"/>
    </location>
</feature>
<evidence type="ECO:0000313" key="2">
    <source>
        <dbReference type="EMBL" id="CAE0560162.1"/>
    </source>
</evidence>
<feature type="compositionally biased region" description="Acidic residues" evidence="1">
    <location>
        <begin position="645"/>
        <end position="654"/>
    </location>
</feature>
<gene>
    <name evidence="2" type="ORF">EHUX00137_LOCUS24019</name>
</gene>
<evidence type="ECO:0008006" key="3">
    <source>
        <dbReference type="Google" id="ProtNLM"/>
    </source>
</evidence>
<proteinExistence type="predicted"/>
<feature type="compositionally biased region" description="Low complexity" evidence="1">
    <location>
        <begin position="88"/>
        <end position="104"/>
    </location>
</feature>
<protein>
    <recommendedName>
        <fullName evidence="3">Alpha-ketoglutarate-dependent dioxygenase AlkB-like domain-containing protein</fullName>
    </recommendedName>
</protein>
<evidence type="ECO:0000256" key="1">
    <source>
        <dbReference type="SAM" id="MobiDB-lite"/>
    </source>
</evidence>
<dbReference type="Gene3D" id="2.30.30.140">
    <property type="match status" value="1"/>
</dbReference>
<feature type="region of interest" description="Disordered" evidence="1">
    <location>
        <begin position="138"/>
        <end position="176"/>
    </location>
</feature>
<feature type="region of interest" description="Disordered" evidence="1">
    <location>
        <begin position="641"/>
        <end position="671"/>
    </location>
</feature>